<reference evidence="1 2" key="1">
    <citation type="submission" date="2024-06" db="EMBL/GenBank/DDBJ databases">
        <title>Genomics of switchgrass bacterial isolates.</title>
        <authorList>
            <person name="Shade A."/>
        </authorList>
    </citation>
    <scope>NUCLEOTIDE SEQUENCE [LARGE SCALE GENOMIC DNA]</scope>
    <source>
        <strain evidence="1 2">PvP084</strain>
    </source>
</reference>
<proteinExistence type="predicted"/>
<dbReference type="EMBL" id="JBEPNW010000002">
    <property type="protein sequence ID" value="MET3867998.1"/>
    <property type="molecule type" value="Genomic_DNA"/>
</dbReference>
<name>A0ABV2NNB1_9HYPH</name>
<evidence type="ECO:0000313" key="2">
    <source>
        <dbReference type="Proteomes" id="UP001549119"/>
    </source>
</evidence>
<gene>
    <name evidence="1" type="ORF">ABIC20_005307</name>
</gene>
<organism evidence="1 2">
    <name type="scientific">Methylobacterium radiotolerans</name>
    <dbReference type="NCBI Taxonomy" id="31998"/>
    <lineage>
        <taxon>Bacteria</taxon>
        <taxon>Pseudomonadati</taxon>
        <taxon>Pseudomonadota</taxon>
        <taxon>Alphaproteobacteria</taxon>
        <taxon>Hyphomicrobiales</taxon>
        <taxon>Methylobacteriaceae</taxon>
        <taxon>Methylobacterium</taxon>
    </lineage>
</organism>
<sequence length="88" mass="9704">MASTRDAYFAELLRQQAQAQAYAQWDAINGAQARTASRAGDTFDFRTMRPAEPRKPSRFDGPEVIDLVQGADGAWHVPAALEARVRAL</sequence>
<dbReference type="Proteomes" id="UP001549119">
    <property type="component" value="Unassembled WGS sequence"/>
</dbReference>
<evidence type="ECO:0000313" key="1">
    <source>
        <dbReference type="EMBL" id="MET3867998.1"/>
    </source>
</evidence>
<comment type="caution">
    <text evidence="1">The sequence shown here is derived from an EMBL/GenBank/DDBJ whole genome shotgun (WGS) entry which is preliminary data.</text>
</comment>
<accession>A0ABV2NNB1</accession>
<keyword evidence="2" id="KW-1185">Reference proteome</keyword>
<protein>
    <submittedName>
        <fullName evidence="1">Uncharacterized protein</fullName>
    </submittedName>
</protein>
<dbReference type="RefSeq" id="WP_209650580.1">
    <property type="nucleotide sequence ID" value="NZ_JBEPNV010000001.1"/>
</dbReference>